<evidence type="ECO:0000313" key="7">
    <source>
        <dbReference type="Proteomes" id="UP000033649"/>
    </source>
</evidence>
<evidence type="ECO:0000256" key="3">
    <source>
        <dbReference type="ARBA" id="ARBA00022840"/>
    </source>
</evidence>
<evidence type="ECO:0000256" key="1">
    <source>
        <dbReference type="ARBA" id="ARBA00022598"/>
    </source>
</evidence>
<sequence>MIRRSPDESTQGVNDPDAAAFPMADKGRAELVLPMDGEANLREASAVNSNIPTGAIEISSLAIEVRSAAKELTLPVFGDADYPEDIRLRYRFLALRREKLHNNILKRTKIISALRAGMRGAGLTELSTPILPPSSPEAAPRLPVPATLH</sequence>
<keyword evidence="1" id="KW-0436">Ligase</keyword>
<evidence type="ECO:0000313" key="6">
    <source>
        <dbReference type="EMBL" id="KKB06927.1"/>
    </source>
</evidence>
<dbReference type="EMBL" id="JZEY01000078">
    <property type="protein sequence ID" value="KKB06927.1"/>
    <property type="molecule type" value="Genomic_DNA"/>
</dbReference>
<dbReference type="GO" id="GO:0004812">
    <property type="term" value="F:aminoacyl-tRNA ligase activity"/>
    <property type="evidence" value="ECO:0007669"/>
    <property type="project" value="UniProtKB-KW"/>
</dbReference>
<dbReference type="Pfam" id="PF00152">
    <property type="entry name" value="tRNA-synt_2"/>
    <property type="match status" value="1"/>
</dbReference>
<dbReference type="RefSeq" id="WP_046106507.1">
    <property type="nucleotide sequence ID" value="NZ_JZEY01000078.1"/>
</dbReference>
<reference evidence="6 7" key="1">
    <citation type="submission" date="2015-03" db="EMBL/GenBank/DDBJ databases">
        <authorList>
            <person name="Hassan Y."/>
            <person name="Lepp D."/>
            <person name="Li X.-Z."/>
            <person name="Zhou T."/>
        </authorList>
    </citation>
    <scope>NUCLEOTIDE SEQUENCE [LARGE SCALE GENOMIC DNA]</scope>
    <source>
        <strain evidence="6 7">IPL18</strain>
    </source>
</reference>
<dbReference type="SUPFAM" id="SSF55681">
    <property type="entry name" value="Class II aaRS and biotin synthetases"/>
    <property type="match status" value="1"/>
</dbReference>
<evidence type="ECO:0000259" key="5">
    <source>
        <dbReference type="Pfam" id="PF00152"/>
    </source>
</evidence>
<protein>
    <submittedName>
        <fullName evidence="6">Aspartyl-tRNA synthetase</fullName>
    </submittedName>
</protein>
<keyword evidence="7" id="KW-1185">Reference proteome</keyword>
<name>A0A0F5FFE7_9HYPH</name>
<keyword evidence="3" id="KW-0067">ATP-binding</keyword>
<gene>
    <name evidence="6" type="ORF">VE26_16810</name>
</gene>
<feature type="domain" description="Aminoacyl-tRNA synthetase class II (D/K/N)" evidence="5">
    <location>
        <begin position="84"/>
        <end position="147"/>
    </location>
</feature>
<dbReference type="AlphaFoldDB" id="A0A0F5FFE7"/>
<keyword evidence="6" id="KW-0030">Aminoacyl-tRNA synthetase</keyword>
<feature type="region of interest" description="Disordered" evidence="4">
    <location>
        <begin position="127"/>
        <end position="149"/>
    </location>
</feature>
<dbReference type="InterPro" id="IPR004364">
    <property type="entry name" value="Aa-tRNA-synt_II"/>
</dbReference>
<proteinExistence type="predicted"/>
<dbReference type="GO" id="GO:0006418">
    <property type="term" value="P:tRNA aminoacylation for protein translation"/>
    <property type="evidence" value="ECO:0007669"/>
    <property type="project" value="InterPro"/>
</dbReference>
<dbReference type="GO" id="GO:0005524">
    <property type="term" value="F:ATP binding"/>
    <property type="evidence" value="ECO:0007669"/>
    <property type="project" value="InterPro"/>
</dbReference>
<keyword evidence="2" id="KW-0547">Nucleotide-binding</keyword>
<accession>A0A0F5FFE7</accession>
<dbReference type="STRING" id="429727.VE26_16810"/>
<feature type="non-terminal residue" evidence="6">
    <location>
        <position position="149"/>
    </location>
</feature>
<dbReference type="Proteomes" id="UP000033649">
    <property type="component" value="Unassembled WGS sequence"/>
</dbReference>
<organism evidence="6 7">
    <name type="scientific">Devosia chinhatensis</name>
    <dbReference type="NCBI Taxonomy" id="429727"/>
    <lineage>
        <taxon>Bacteria</taxon>
        <taxon>Pseudomonadati</taxon>
        <taxon>Pseudomonadota</taxon>
        <taxon>Alphaproteobacteria</taxon>
        <taxon>Hyphomicrobiales</taxon>
        <taxon>Devosiaceae</taxon>
        <taxon>Devosia</taxon>
    </lineage>
</organism>
<comment type="caution">
    <text evidence="6">The sequence shown here is derived from an EMBL/GenBank/DDBJ whole genome shotgun (WGS) entry which is preliminary data.</text>
</comment>
<dbReference type="InterPro" id="IPR045864">
    <property type="entry name" value="aa-tRNA-synth_II/BPL/LPL"/>
</dbReference>
<dbReference type="Gene3D" id="3.30.930.10">
    <property type="entry name" value="Bira Bifunctional Protein, Domain 2"/>
    <property type="match status" value="1"/>
</dbReference>
<evidence type="ECO:0000256" key="4">
    <source>
        <dbReference type="SAM" id="MobiDB-lite"/>
    </source>
</evidence>
<evidence type="ECO:0000256" key="2">
    <source>
        <dbReference type="ARBA" id="ARBA00022741"/>
    </source>
</evidence>